<reference evidence="5" key="1">
    <citation type="submission" date="2025-08" db="UniProtKB">
        <authorList>
            <consortium name="RefSeq"/>
        </authorList>
    </citation>
    <scope>IDENTIFICATION</scope>
</reference>
<dbReference type="InterPro" id="IPR024314">
    <property type="entry name" value="SUFU_C"/>
</dbReference>
<evidence type="ECO:0000259" key="3">
    <source>
        <dbReference type="Pfam" id="PF12470"/>
    </source>
</evidence>
<evidence type="ECO:0000259" key="2">
    <source>
        <dbReference type="Pfam" id="PF05076"/>
    </source>
</evidence>
<dbReference type="InterPro" id="IPR016591">
    <property type="entry name" value="Suppressor_of_fused_euk"/>
</dbReference>
<dbReference type="Pfam" id="PF12470">
    <property type="entry name" value="SUFU_C"/>
    <property type="match status" value="1"/>
</dbReference>
<feature type="region of interest" description="Disordered" evidence="1">
    <location>
        <begin position="282"/>
        <end position="305"/>
    </location>
</feature>
<dbReference type="InterPro" id="IPR007768">
    <property type="entry name" value="Suppressor_of_fused"/>
</dbReference>
<accession>A0ABM4BJ70</accession>
<protein>
    <submittedName>
        <fullName evidence="5">Suppressor of fused homolog isoform X2</fullName>
    </submittedName>
</protein>
<sequence>MSTPAGLFAIYNALRKIYPNQTNPLQVSALVKYWLNGPDPLDYITMYANAGDARLGIPPHWHYISCGLSDLYGDGRVHDVTGNDGISGFGFELTMRLKREADEDSPPTWPAELMQCLAKYVFKTETSFCSGDHISWHQALDTKHNYIEHMLLTSDPQLPELSTPYGSLNFIQIVGICAEELFAAQHWNGFAIINLMKQIPAAGGHWLLTDMTRSESIFAFNPRLLELVEVGINEEGSDLSGVSANCWWSECSKLTIYREALQAHNSCNNALPPTNSALSVRIQSSSKSHLPNQEEQPSTDSPSRASNYSCINGLFAAKSIQNGIQLRFNLEAAALFPLAIRGRLAHGRHFTFKSVVSDSAITFVTSDVIGSSVNDKSPFAAIQSWLQVLVTDDFLEILVKDLEELQRPHKLKLPRLYVWPEQNLMITVTDDGVNV</sequence>
<dbReference type="Proteomes" id="UP001652625">
    <property type="component" value="Chromosome 03"/>
</dbReference>
<proteinExistence type="predicted"/>
<dbReference type="InterPro" id="IPR020941">
    <property type="entry name" value="SUFU-like_domain"/>
</dbReference>
<evidence type="ECO:0000256" key="1">
    <source>
        <dbReference type="SAM" id="MobiDB-lite"/>
    </source>
</evidence>
<name>A0ABM4BJ70_HYDVU</name>
<dbReference type="InterPro" id="IPR037181">
    <property type="entry name" value="SUFU_N"/>
</dbReference>
<dbReference type="InterPro" id="IPR038489">
    <property type="entry name" value="SUFU_C_sf"/>
</dbReference>
<dbReference type="SUPFAM" id="SSF103359">
    <property type="entry name" value="Suppressor of Fused, N-terminal domain"/>
    <property type="match status" value="1"/>
</dbReference>
<dbReference type="Gene3D" id="3.30.1360.230">
    <property type="entry name" value="Sufu, C-terminal domain"/>
    <property type="match status" value="1"/>
</dbReference>
<dbReference type="PIRSF" id="PIRSF011844">
    <property type="entry name" value="Suppressor_of_fused_protein"/>
    <property type="match status" value="1"/>
</dbReference>
<dbReference type="PANTHER" id="PTHR10928:SF2">
    <property type="entry name" value="SUPPRESSOR OF FUSED HOMOLOG"/>
    <property type="match status" value="1"/>
</dbReference>
<gene>
    <name evidence="5" type="primary">LOC100215212</name>
</gene>
<dbReference type="PANTHER" id="PTHR10928">
    <property type="entry name" value="SUPPRESSOR OF FUSED"/>
    <property type="match status" value="1"/>
</dbReference>
<feature type="domain" description="Suppressor of fused-like" evidence="2">
    <location>
        <begin position="37"/>
        <end position="213"/>
    </location>
</feature>
<dbReference type="Pfam" id="PF05076">
    <property type="entry name" value="SUFU"/>
    <property type="match status" value="1"/>
</dbReference>
<organism evidence="4 5">
    <name type="scientific">Hydra vulgaris</name>
    <name type="common">Hydra</name>
    <name type="synonym">Hydra attenuata</name>
    <dbReference type="NCBI Taxonomy" id="6087"/>
    <lineage>
        <taxon>Eukaryota</taxon>
        <taxon>Metazoa</taxon>
        <taxon>Cnidaria</taxon>
        <taxon>Hydrozoa</taxon>
        <taxon>Hydroidolina</taxon>
        <taxon>Anthoathecata</taxon>
        <taxon>Aplanulata</taxon>
        <taxon>Hydridae</taxon>
        <taxon>Hydra</taxon>
    </lineage>
</organism>
<dbReference type="RefSeq" id="XP_065649085.1">
    <property type="nucleotide sequence ID" value="XM_065793013.1"/>
</dbReference>
<evidence type="ECO:0000313" key="4">
    <source>
        <dbReference type="Proteomes" id="UP001652625"/>
    </source>
</evidence>
<keyword evidence="4" id="KW-1185">Reference proteome</keyword>
<evidence type="ECO:0000313" key="5">
    <source>
        <dbReference type="RefSeq" id="XP_065649085.1"/>
    </source>
</evidence>
<dbReference type="GeneID" id="100215212"/>
<feature type="domain" description="Suppressor of fused C-terminal" evidence="3">
    <location>
        <begin position="228"/>
        <end position="428"/>
    </location>
</feature>